<dbReference type="PANTHER" id="PTHR30069:SF28">
    <property type="entry name" value="TONB-DEPENDENT RECEPTOR YNCD-RELATED"/>
    <property type="match status" value="1"/>
</dbReference>
<evidence type="ECO:0000256" key="6">
    <source>
        <dbReference type="ARBA" id="ARBA00023136"/>
    </source>
</evidence>
<evidence type="ECO:0000256" key="5">
    <source>
        <dbReference type="ARBA" id="ARBA00023077"/>
    </source>
</evidence>
<evidence type="ECO:0000256" key="4">
    <source>
        <dbReference type="ARBA" id="ARBA00022692"/>
    </source>
</evidence>
<dbReference type="Gene3D" id="2.40.170.20">
    <property type="entry name" value="TonB-dependent receptor, beta-barrel domain"/>
    <property type="match status" value="1"/>
</dbReference>
<feature type="chain" id="PRO_5013296523" description="TonB-dependent receptor" evidence="10">
    <location>
        <begin position="23"/>
        <end position="688"/>
    </location>
</feature>
<keyword evidence="5 9" id="KW-0798">TonB box</keyword>
<keyword evidence="3 8" id="KW-1134">Transmembrane beta strand</keyword>
<dbReference type="STRING" id="1908260.BKK50_03085"/>
<dbReference type="PROSITE" id="PS52016">
    <property type="entry name" value="TONB_DEPENDENT_REC_3"/>
    <property type="match status" value="1"/>
</dbReference>
<keyword evidence="7 8" id="KW-0998">Cell outer membrane</keyword>
<keyword evidence="10" id="KW-0732">Signal</keyword>
<dbReference type="Gene3D" id="2.170.130.10">
    <property type="entry name" value="TonB-dependent receptor, plug domain"/>
    <property type="match status" value="1"/>
</dbReference>
<organism evidence="13 14">
    <name type="scientific">Rodentibacter rarus</name>
    <dbReference type="NCBI Taxonomy" id="1908260"/>
    <lineage>
        <taxon>Bacteria</taxon>
        <taxon>Pseudomonadati</taxon>
        <taxon>Pseudomonadota</taxon>
        <taxon>Gammaproteobacteria</taxon>
        <taxon>Pasteurellales</taxon>
        <taxon>Pasteurellaceae</taxon>
        <taxon>Rodentibacter</taxon>
    </lineage>
</organism>
<evidence type="ECO:0000256" key="3">
    <source>
        <dbReference type="ARBA" id="ARBA00022452"/>
    </source>
</evidence>
<dbReference type="SUPFAM" id="SSF56935">
    <property type="entry name" value="Porins"/>
    <property type="match status" value="1"/>
</dbReference>
<feature type="domain" description="TonB-dependent receptor-like beta-barrel" evidence="11">
    <location>
        <begin position="266"/>
        <end position="652"/>
    </location>
</feature>
<evidence type="ECO:0000259" key="12">
    <source>
        <dbReference type="Pfam" id="PF07715"/>
    </source>
</evidence>
<evidence type="ECO:0000256" key="2">
    <source>
        <dbReference type="ARBA" id="ARBA00022448"/>
    </source>
</evidence>
<dbReference type="Proteomes" id="UP000189433">
    <property type="component" value="Unassembled WGS sequence"/>
</dbReference>
<reference evidence="13 14" key="1">
    <citation type="submission" date="2016-10" db="EMBL/GenBank/DDBJ databases">
        <title>Rodentibacter gen. nov. and new species.</title>
        <authorList>
            <person name="Christensen H."/>
        </authorList>
    </citation>
    <scope>NUCLEOTIDE SEQUENCE [LARGE SCALE GENOMIC DNA]</scope>
    <source>
        <strain evidence="13 14">CCUG17206</strain>
    </source>
</reference>
<comment type="caution">
    <text evidence="13">The sequence shown here is derived from an EMBL/GenBank/DDBJ whole genome shotgun (WGS) entry which is preliminary data.</text>
</comment>
<evidence type="ECO:0000259" key="11">
    <source>
        <dbReference type="Pfam" id="PF00593"/>
    </source>
</evidence>
<accession>A0A1V3IQ82</accession>
<dbReference type="InterPro" id="IPR012910">
    <property type="entry name" value="Plug_dom"/>
</dbReference>
<feature type="signal peptide" evidence="10">
    <location>
        <begin position="1"/>
        <end position="22"/>
    </location>
</feature>
<keyword evidence="4 8" id="KW-0812">Transmembrane</keyword>
<dbReference type="GO" id="GO:0015344">
    <property type="term" value="F:siderophore uptake transmembrane transporter activity"/>
    <property type="evidence" value="ECO:0007669"/>
    <property type="project" value="TreeGrafter"/>
</dbReference>
<keyword evidence="6 8" id="KW-0472">Membrane</keyword>
<evidence type="ECO:0000256" key="7">
    <source>
        <dbReference type="ARBA" id="ARBA00023237"/>
    </source>
</evidence>
<name>A0A1V3IQ82_9PAST</name>
<dbReference type="Pfam" id="PF00593">
    <property type="entry name" value="TonB_dep_Rec_b-barrel"/>
    <property type="match status" value="1"/>
</dbReference>
<dbReference type="InterPro" id="IPR039426">
    <property type="entry name" value="TonB-dep_rcpt-like"/>
</dbReference>
<evidence type="ECO:0000313" key="13">
    <source>
        <dbReference type="EMBL" id="OOF44271.1"/>
    </source>
</evidence>
<evidence type="ECO:0000256" key="9">
    <source>
        <dbReference type="RuleBase" id="RU003357"/>
    </source>
</evidence>
<dbReference type="OrthoDB" id="9760620at2"/>
<dbReference type="Pfam" id="PF07715">
    <property type="entry name" value="Plug"/>
    <property type="match status" value="1"/>
</dbReference>
<evidence type="ECO:0000256" key="1">
    <source>
        <dbReference type="ARBA" id="ARBA00004571"/>
    </source>
</evidence>
<dbReference type="RefSeq" id="WP_077415229.1">
    <property type="nucleotide sequence ID" value="NZ_MLHJ01000020.1"/>
</dbReference>
<sequence>MKKTKKTTLALLVANLPFMAYADEMLQLDEITVTAIRSEINQFQSPASISVVEGERLQAQGGMKVNLSEALQGIPGLVSTSRENYAQDINLSTRGSRSSVRGVRIYVDGIPATMPDGQGVTTHIDLNAIGRIEVLKGPFSSLYGNSSAGTILIKSEQGKNPPSIETSVEGGNHRSWHYGLKAQGGGDGKSVPAYMLSVNRFTTAGDDREHSAARKNQVNFKLNWAMENNAEMALTFNHSYIKAQDPGALSHAQWKENRNQVAATIEQFNARKEVKQTQLGLTYRQQLDEKNLINFTAYLGERKLEQYLPIPRIAQTRNAGHAGGVIDFKRTYFGSDVYWQYKATENFDTILGIAFDTMQDKRKGYENFRGTENGVKGNLRRDEKNKIFNIDPYVQTNWVFAKDWLLTGGLRYSSTTFKSSDHYLKNGDDSGRKRDGKWLPSVGVSWQGLADTNLYASYSRGFETGTFLEMSYRPDGVPGLNFDLKPLTSDNYEIGVKRALGEGMLTAALFRSDTKDDIVSAGTFDGRATYRNAGKTRRQGAEIGWQGNLWEDLNLTLSYTFVDVRFRETVSTAIQQGNRIAGVAKHNAYAALGWHDKSGWRVGSDVRYSSKIQVNHANTEYAPSYTVVGTYIGYLWEKGKWAMDTHARVNNLLNKDYANVVINDANGRYYEPALKRNFSLGMNIKYHF</sequence>
<dbReference type="InterPro" id="IPR037066">
    <property type="entry name" value="Plug_dom_sf"/>
</dbReference>
<evidence type="ECO:0000313" key="14">
    <source>
        <dbReference type="Proteomes" id="UP000189433"/>
    </source>
</evidence>
<dbReference type="InterPro" id="IPR000531">
    <property type="entry name" value="Beta-barrel_TonB"/>
</dbReference>
<comment type="subcellular location">
    <subcellularLocation>
        <location evidence="1 8">Cell outer membrane</location>
        <topology evidence="1 8">Multi-pass membrane protein</topology>
    </subcellularLocation>
</comment>
<dbReference type="CDD" id="cd01347">
    <property type="entry name" value="ligand_gated_channel"/>
    <property type="match status" value="1"/>
</dbReference>
<proteinExistence type="inferred from homology"/>
<evidence type="ECO:0000256" key="8">
    <source>
        <dbReference type="PROSITE-ProRule" id="PRU01360"/>
    </source>
</evidence>
<dbReference type="EMBL" id="MLHJ01000020">
    <property type="protein sequence ID" value="OOF44271.1"/>
    <property type="molecule type" value="Genomic_DNA"/>
</dbReference>
<dbReference type="InterPro" id="IPR036942">
    <property type="entry name" value="Beta-barrel_TonB_sf"/>
</dbReference>
<keyword evidence="2 8" id="KW-0813">Transport</keyword>
<feature type="domain" description="TonB-dependent receptor plug" evidence="12">
    <location>
        <begin position="43"/>
        <end position="149"/>
    </location>
</feature>
<gene>
    <name evidence="13" type="ORF">BKK50_03085</name>
</gene>
<dbReference type="AlphaFoldDB" id="A0A1V3IQ82"/>
<keyword evidence="14" id="KW-1185">Reference proteome</keyword>
<protein>
    <recommendedName>
        <fullName evidence="15">TonB-dependent receptor</fullName>
    </recommendedName>
</protein>
<evidence type="ECO:0000256" key="10">
    <source>
        <dbReference type="SAM" id="SignalP"/>
    </source>
</evidence>
<comment type="similarity">
    <text evidence="8 9">Belongs to the TonB-dependent receptor family.</text>
</comment>
<evidence type="ECO:0008006" key="15">
    <source>
        <dbReference type="Google" id="ProtNLM"/>
    </source>
</evidence>
<dbReference type="GO" id="GO:0044718">
    <property type="term" value="P:siderophore transmembrane transport"/>
    <property type="evidence" value="ECO:0007669"/>
    <property type="project" value="TreeGrafter"/>
</dbReference>
<dbReference type="PANTHER" id="PTHR30069">
    <property type="entry name" value="TONB-DEPENDENT OUTER MEMBRANE RECEPTOR"/>
    <property type="match status" value="1"/>
</dbReference>
<dbReference type="GO" id="GO:0009279">
    <property type="term" value="C:cell outer membrane"/>
    <property type="evidence" value="ECO:0007669"/>
    <property type="project" value="UniProtKB-SubCell"/>
</dbReference>